<accession>A0ABR4FDR9</accession>
<dbReference type="InterPro" id="IPR029058">
    <property type="entry name" value="AB_hydrolase_fold"/>
</dbReference>
<feature type="domain" description="Carboxylesterase type B" evidence="4">
    <location>
        <begin position="42"/>
        <end position="316"/>
    </location>
</feature>
<comment type="similarity">
    <text evidence="1 3">Belongs to the type-B carboxylesterase/lipase family.</text>
</comment>
<feature type="signal peptide" evidence="3">
    <location>
        <begin position="1"/>
        <end position="18"/>
    </location>
</feature>
<dbReference type="Pfam" id="PF00135">
    <property type="entry name" value="COesterase"/>
    <property type="match status" value="1"/>
</dbReference>
<keyword evidence="2 3" id="KW-0378">Hydrolase</keyword>
<keyword evidence="6" id="KW-1185">Reference proteome</keyword>
<name>A0ABR4FDR9_9PEZI</name>
<dbReference type="InterPro" id="IPR002018">
    <property type="entry name" value="CarbesteraseB"/>
</dbReference>
<dbReference type="Gene3D" id="3.40.50.1820">
    <property type="entry name" value="alpha/beta hydrolase"/>
    <property type="match status" value="2"/>
</dbReference>
<dbReference type="PROSITE" id="PS00122">
    <property type="entry name" value="CARBOXYLESTERASE_B_1"/>
    <property type="match status" value="1"/>
</dbReference>
<evidence type="ECO:0000256" key="3">
    <source>
        <dbReference type="RuleBase" id="RU361235"/>
    </source>
</evidence>
<protein>
    <recommendedName>
        <fullName evidence="3">Carboxylic ester hydrolase</fullName>
        <ecNumber evidence="3">3.1.1.-</ecNumber>
    </recommendedName>
</protein>
<evidence type="ECO:0000313" key="6">
    <source>
        <dbReference type="Proteomes" id="UP001600888"/>
    </source>
</evidence>
<organism evidence="5 6">
    <name type="scientific">Diaporthe vaccinii</name>
    <dbReference type="NCBI Taxonomy" id="105482"/>
    <lineage>
        <taxon>Eukaryota</taxon>
        <taxon>Fungi</taxon>
        <taxon>Dikarya</taxon>
        <taxon>Ascomycota</taxon>
        <taxon>Pezizomycotina</taxon>
        <taxon>Sordariomycetes</taxon>
        <taxon>Sordariomycetidae</taxon>
        <taxon>Diaporthales</taxon>
        <taxon>Diaporthaceae</taxon>
        <taxon>Diaporthe</taxon>
        <taxon>Diaporthe eres species complex</taxon>
    </lineage>
</organism>
<reference evidence="5 6" key="1">
    <citation type="submission" date="2024-03" db="EMBL/GenBank/DDBJ databases">
        <title>A high-quality draft genome sequence of Diaporthe vaccinii, a causative agent of upright dieback and viscid rot disease in cranberry plants.</title>
        <authorList>
            <person name="Sarrasin M."/>
            <person name="Lang B.F."/>
            <person name="Burger G."/>
        </authorList>
    </citation>
    <scope>NUCLEOTIDE SEQUENCE [LARGE SCALE GENOMIC DNA]</scope>
    <source>
        <strain evidence="5 6">IS7</strain>
    </source>
</reference>
<keyword evidence="3" id="KW-0732">Signal</keyword>
<evidence type="ECO:0000256" key="2">
    <source>
        <dbReference type="ARBA" id="ARBA00022801"/>
    </source>
</evidence>
<dbReference type="Proteomes" id="UP001600888">
    <property type="component" value="Unassembled WGS sequence"/>
</dbReference>
<dbReference type="PANTHER" id="PTHR11559">
    <property type="entry name" value="CARBOXYLESTERASE"/>
    <property type="match status" value="1"/>
</dbReference>
<dbReference type="InterPro" id="IPR000997">
    <property type="entry name" value="Cholinesterase"/>
</dbReference>
<comment type="caution">
    <text evidence="5">The sequence shown here is derived from an EMBL/GenBank/DDBJ whole genome shotgun (WGS) entry which is preliminary data.</text>
</comment>
<dbReference type="InterPro" id="IPR050309">
    <property type="entry name" value="Type-B_Carboxylest/Lipase"/>
</dbReference>
<dbReference type="InterPro" id="IPR019826">
    <property type="entry name" value="Carboxylesterase_B_AS"/>
</dbReference>
<gene>
    <name evidence="5" type="ORF">FJTKL_07784</name>
</gene>
<sequence length="533" mass="57683">MKCCTVTRLGCAALQVCAAVAYSSLDHNCVARADDEVFGGHYSTHHNSVCEWLGIPYAQAPVGNLRFAPPVKPLSSNGSFDANYYGHDCPQTQSRYFAYPNATGQYARVYANFINLLNNTQSEDCLTLNVWSKPTNNSRNDVVPGAELKPVLVWIYGGRFSAGTSNTPFYHGELLSDAQDVVVVTFNFRMNIFGFPGAPELEVKNLALLDQRLAVSWVRDNIASFGGDPSRITIAGQSSGAWAVSNWAYAFQDDPVAAGVISHSGSVFSFDSNSAELAASNWYNVTRTLGCGASESTIECMRSPNITIASILAAAARVPTTGAGSRALPAFQITEDNRTVFPKSEYVARLASGRLARIPNLQLQTDHESGFYRISAFARGTVLPESNWTVFEQETFTCPIAADATGRAGLNISSYRARYMADWDNLRLFYQPEAPYDSGSYHGSDINMVVGNTEGVSGIAPSAEETRLTGTMQKAWAAFAADPADGLASVMGWSKYQAGSETLILLGYNTTSTVKFVDPMTYDFACQGLDLVL</sequence>
<proteinExistence type="inferred from homology"/>
<feature type="chain" id="PRO_5044972822" description="Carboxylic ester hydrolase" evidence="3">
    <location>
        <begin position="19"/>
        <end position="533"/>
    </location>
</feature>
<dbReference type="PRINTS" id="PR00878">
    <property type="entry name" value="CHOLNESTRASE"/>
</dbReference>
<dbReference type="EMBL" id="JBAWTH010000002">
    <property type="protein sequence ID" value="KAL2292690.1"/>
    <property type="molecule type" value="Genomic_DNA"/>
</dbReference>
<dbReference type="SUPFAM" id="SSF53474">
    <property type="entry name" value="alpha/beta-Hydrolases"/>
    <property type="match status" value="1"/>
</dbReference>
<dbReference type="EC" id="3.1.1.-" evidence="3"/>
<evidence type="ECO:0000313" key="5">
    <source>
        <dbReference type="EMBL" id="KAL2292690.1"/>
    </source>
</evidence>
<evidence type="ECO:0000256" key="1">
    <source>
        <dbReference type="ARBA" id="ARBA00005964"/>
    </source>
</evidence>
<evidence type="ECO:0000259" key="4">
    <source>
        <dbReference type="Pfam" id="PF00135"/>
    </source>
</evidence>